<evidence type="ECO:0000256" key="1">
    <source>
        <dbReference type="ARBA" id="ARBA00022630"/>
    </source>
</evidence>
<proteinExistence type="predicted"/>
<accession>A0A8H4M2P9</accession>
<comment type="caution">
    <text evidence="6">The sequence shown here is derived from an EMBL/GenBank/DDBJ whole genome shotgun (WGS) entry which is preliminary data.</text>
</comment>
<dbReference type="GO" id="GO:0016491">
    <property type="term" value="F:oxidoreductase activity"/>
    <property type="evidence" value="ECO:0007669"/>
    <property type="project" value="UniProtKB-KW"/>
</dbReference>
<keyword evidence="2" id="KW-0274">FAD</keyword>
<dbReference type="EMBL" id="JAAAPX010000026">
    <property type="protein sequence ID" value="KAF4240448.1"/>
    <property type="molecule type" value="Genomic_DNA"/>
</dbReference>
<name>A0A8H4M2P9_9EURO</name>
<evidence type="ECO:0000259" key="5">
    <source>
        <dbReference type="Pfam" id="PF01494"/>
    </source>
</evidence>
<dbReference type="PRINTS" id="PR00420">
    <property type="entry name" value="RNGMNOXGNASE"/>
</dbReference>
<dbReference type="GO" id="GO:0071949">
    <property type="term" value="F:FAD binding"/>
    <property type="evidence" value="ECO:0007669"/>
    <property type="project" value="InterPro"/>
</dbReference>
<protein>
    <recommendedName>
        <fullName evidence="5">FAD-binding domain-containing protein</fullName>
    </recommendedName>
</protein>
<dbReference type="PANTHER" id="PTHR43476">
    <property type="entry name" value="3-(3-HYDROXY-PHENYL)PROPIONATE/3-HYDROXYCINNAMIC ACID HYDROXYLASE"/>
    <property type="match status" value="1"/>
</dbReference>
<keyword evidence="1" id="KW-0285">Flavoprotein</keyword>
<reference evidence="6" key="1">
    <citation type="journal article" date="2020" name="bioRxiv">
        <title>Genomic and phenotypic heterogeneity of clinical isolates of the human pathogens Aspergillus fumigatus, Aspergillus lentulus and Aspergillus fumigatiaffinis.</title>
        <authorList>
            <person name="dos Santos R.A.C."/>
            <person name="Steenwyk J.L."/>
            <person name="Rivero-Menendez O."/>
            <person name="Mead M.E."/>
            <person name="Silva L.P."/>
            <person name="Bastos R.W."/>
            <person name="Alastruey-Izquierdo A."/>
            <person name="Goldman G.H."/>
            <person name="Rokas A."/>
        </authorList>
    </citation>
    <scope>NUCLEOTIDE SEQUENCE</scope>
    <source>
        <strain evidence="6">CNM-CM6805</strain>
    </source>
</reference>
<dbReference type="PANTHER" id="PTHR43476:SF4">
    <property type="entry name" value="BLR0106 PROTEIN"/>
    <property type="match status" value="1"/>
</dbReference>
<keyword evidence="3" id="KW-0560">Oxidoreductase</keyword>
<keyword evidence="4" id="KW-0520">NAD</keyword>
<keyword evidence="7" id="KW-1185">Reference proteome</keyword>
<dbReference type="Gene3D" id="3.50.50.60">
    <property type="entry name" value="FAD/NAD(P)-binding domain"/>
    <property type="match status" value="2"/>
</dbReference>
<evidence type="ECO:0000256" key="4">
    <source>
        <dbReference type="ARBA" id="ARBA00023027"/>
    </source>
</evidence>
<feature type="domain" description="FAD-binding" evidence="5">
    <location>
        <begin position="12"/>
        <end position="255"/>
    </location>
</feature>
<dbReference type="InterPro" id="IPR002938">
    <property type="entry name" value="FAD-bd"/>
</dbReference>
<dbReference type="InterPro" id="IPR036188">
    <property type="entry name" value="FAD/NAD-bd_sf"/>
</dbReference>
<dbReference type="Proteomes" id="UP000653565">
    <property type="component" value="Unassembled WGS sequence"/>
</dbReference>
<sequence>MTVDDSATARNSVIVVGAGPVGLLIALRLAQAGIHVKVLEKEHDLSDAPRAAGYFGGALLALKRAGLLEKVISLGFTGRGIAWRKPLTDDGLGGKRMGDVIARLCFPVDSVTLDGTDAIVTLRQSILARLVFNEALNTGLVNAHFDMELVGIDDGGDSVVVTARGSDGATHLFHGQYLVGADGGRSATRKLLGISFKGHTWPEKLVAIDVLTQGAALDPQFQTTMIIHPVHFGVITPLEKPQEGKPTLFRCAVALHPNDARSDEELVSEESLSSLLDQMLPGPRPLPARVPVGALGLTTGILDAEAAADALDLIINEGRPLKTLEIYSDARRKAFQTFVNPISAENKLRIANDPDNAVEDWFLRAMLKPTPEIMEEFSRPYLSVWRTDMRKEIRRMSPLS</sequence>
<dbReference type="AlphaFoldDB" id="A0A8H4M2P9"/>
<dbReference type="InterPro" id="IPR050631">
    <property type="entry name" value="PheA/TfdB_FAD_monoxygenase"/>
</dbReference>
<evidence type="ECO:0000313" key="6">
    <source>
        <dbReference type="EMBL" id="KAF4240448.1"/>
    </source>
</evidence>
<gene>
    <name evidence="6" type="ORF">CNMCM6805_004968</name>
</gene>
<evidence type="ECO:0000256" key="2">
    <source>
        <dbReference type="ARBA" id="ARBA00022827"/>
    </source>
</evidence>
<organism evidence="6 7">
    <name type="scientific">Aspergillus fumigatiaffinis</name>
    <dbReference type="NCBI Taxonomy" id="340414"/>
    <lineage>
        <taxon>Eukaryota</taxon>
        <taxon>Fungi</taxon>
        <taxon>Dikarya</taxon>
        <taxon>Ascomycota</taxon>
        <taxon>Pezizomycotina</taxon>
        <taxon>Eurotiomycetes</taxon>
        <taxon>Eurotiomycetidae</taxon>
        <taxon>Eurotiales</taxon>
        <taxon>Aspergillaceae</taxon>
        <taxon>Aspergillus</taxon>
        <taxon>Aspergillus subgen. Fumigati</taxon>
    </lineage>
</organism>
<reference evidence="6" key="2">
    <citation type="submission" date="2020-04" db="EMBL/GenBank/DDBJ databases">
        <authorList>
            <person name="Santos R.A.C."/>
            <person name="Steenwyk J.L."/>
            <person name="Rivero-Menendez O."/>
            <person name="Mead M.E."/>
            <person name="Silva L.P."/>
            <person name="Bastos R.W."/>
            <person name="Alastruey-Izquierdo A."/>
            <person name="Goldman G.H."/>
            <person name="Rokas A."/>
        </authorList>
    </citation>
    <scope>NUCLEOTIDE SEQUENCE</scope>
    <source>
        <strain evidence="6">CNM-CM6805</strain>
    </source>
</reference>
<evidence type="ECO:0000313" key="7">
    <source>
        <dbReference type="Proteomes" id="UP000653565"/>
    </source>
</evidence>
<dbReference type="Pfam" id="PF01494">
    <property type="entry name" value="FAD_binding_3"/>
    <property type="match status" value="1"/>
</dbReference>
<dbReference type="OrthoDB" id="10016252at2759"/>
<evidence type="ECO:0000256" key="3">
    <source>
        <dbReference type="ARBA" id="ARBA00023002"/>
    </source>
</evidence>
<dbReference type="SUPFAM" id="SSF51905">
    <property type="entry name" value="FAD/NAD(P)-binding domain"/>
    <property type="match status" value="1"/>
</dbReference>